<name>V8N979_OPHHA</name>
<dbReference type="AlphaFoldDB" id="V8N979"/>
<sequence>MHVRGLQSAKECWEYVYMRETACIKVLLTRRLYKAQLKPGESMSTHQQNMRMKFFELEERGMTFTEAHKVYVVHWTVHWTEVDIEEDRPVIKSESTEMQEQIISRRSERSHKGIPLEEDRPVLKCEDTEDIDIEEESPVTDMQEHIIPRKSERSNKDILPESFTASEVRAYGV</sequence>
<protein>
    <submittedName>
        <fullName evidence="1">Uncharacterized protein</fullName>
    </submittedName>
</protein>
<evidence type="ECO:0000313" key="1">
    <source>
        <dbReference type="EMBL" id="ETE58218.1"/>
    </source>
</evidence>
<proteinExistence type="predicted"/>
<dbReference type="EMBL" id="AZIM01007019">
    <property type="protein sequence ID" value="ETE58218.1"/>
    <property type="molecule type" value="Genomic_DNA"/>
</dbReference>
<evidence type="ECO:0000313" key="2">
    <source>
        <dbReference type="Proteomes" id="UP000018936"/>
    </source>
</evidence>
<dbReference type="OrthoDB" id="8047701at2759"/>
<dbReference type="Proteomes" id="UP000018936">
    <property type="component" value="Unassembled WGS sequence"/>
</dbReference>
<organism evidence="1 2">
    <name type="scientific">Ophiophagus hannah</name>
    <name type="common">King cobra</name>
    <name type="synonym">Naja hannah</name>
    <dbReference type="NCBI Taxonomy" id="8665"/>
    <lineage>
        <taxon>Eukaryota</taxon>
        <taxon>Metazoa</taxon>
        <taxon>Chordata</taxon>
        <taxon>Craniata</taxon>
        <taxon>Vertebrata</taxon>
        <taxon>Euteleostomi</taxon>
        <taxon>Lepidosauria</taxon>
        <taxon>Squamata</taxon>
        <taxon>Bifurcata</taxon>
        <taxon>Unidentata</taxon>
        <taxon>Episquamata</taxon>
        <taxon>Toxicofera</taxon>
        <taxon>Serpentes</taxon>
        <taxon>Colubroidea</taxon>
        <taxon>Elapidae</taxon>
        <taxon>Elapinae</taxon>
        <taxon>Ophiophagus</taxon>
    </lineage>
</organism>
<keyword evidence="2" id="KW-1185">Reference proteome</keyword>
<reference evidence="1 2" key="1">
    <citation type="journal article" date="2013" name="Proc. Natl. Acad. Sci. U.S.A.">
        <title>The king cobra genome reveals dynamic gene evolution and adaptation in the snake venom system.</title>
        <authorList>
            <person name="Vonk F.J."/>
            <person name="Casewell N.R."/>
            <person name="Henkel C.V."/>
            <person name="Heimberg A.M."/>
            <person name="Jansen H.J."/>
            <person name="McCleary R.J."/>
            <person name="Kerkkamp H.M."/>
            <person name="Vos R.A."/>
            <person name="Guerreiro I."/>
            <person name="Calvete J.J."/>
            <person name="Wuster W."/>
            <person name="Woods A.E."/>
            <person name="Logan J.M."/>
            <person name="Harrison R.A."/>
            <person name="Castoe T.A."/>
            <person name="de Koning A.P."/>
            <person name="Pollock D.D."/>
            <person name="Yandell M."/>
            <person name="Calderon D."/>
            <person name="Renjifo C."/>
            <person name="Currier R.B."/>
            <person name="Salgado D."/>
            <person name="Pla D."/>
            <person name="Sanz L."/>
            <person name="Hyder A.S."/>
            <person name="Ribeiro J.M."/>
            <person name="Arntzen J.W."/>
            <person name="van den Thillart G.E."/>
            <person name="Boetzer M."/>
            <person name="Pirovano W."/>
            <person name="Dirks R.P."/>
            <person name="Spaink H.P."/>
            <person name="Duboule D."/>
            <person name="McGlinn E."/>
            <person name="Kini R.M."/>
            <person name="Richardson M.K."/>
        </authorList>
    </citation>
    <scope>NUCLEOTIDE SEQUENCE</scope>
    <source>
        <tissue evidence="1">Blood</tissue>
    </source>
</reference>
<accession>V8N979</accession>
<gene>
    <name evidence="1" type="ORF">L345_16061</name>
</gene>
<comment type="caution">
    <text evidence="1">The sequence shown here is derived from an EMBL/GenBank/DDBJ whole genome shotgun (WGS) entry which is preliminary data.</text>
</comment>
<feature type="non-terminal residue" evidence="1">
    <location>
        <position position="173"/>
    </location>
</feature>